<name>A0ABP6U433_9ACTN</name>
<dbReference type="EMBL" id="BAAAXF010000060">
    <property type="protein sequence ID" value="GAA3501433.1"/>
    <property type="molecule type" value="Genomic_DNA"/>
</dbReference>
<evidence type="ECO:0000256" key="1">
    <source>
        <dbReference type="SAM" id="MobiDB-lite"/>
    </source>
</evidence>
<protein>
    <submittedName>
        <fullName evidence="2">Uncharacterized protein</fullName>
    </submittedName>
</protein>
<feature type="region of interest" description="Disordered" evidence="1">
    <location>
        <begin position="1"/>
        <end position="76"/>
    </location>
</feature>
<gene>
    <name evidence="2" type="ORF">GCM10019016_085400</name>
</gene>
<accession>A0ABP6U433</accession>
<evidence type="ECO:0000313" key="2">
    <source>
        <dbReference type="EMBL" id="GAA3501433.1"/>
    </source>
</evidence>
<feature type="compositionally biased region" description="Low complexity" evidence="1">
    <location>
        <begin position="43"/>
        <end position="54"/>
    </location>
</feature>
<proteinExistence type="predicted"/>
<keyword evidence="3" id="KW-1185">Reference proteome</keyword>
<sequence length="76" mass="7966">MSRARAGSGGDSRGRRAASYRSEETRSATPRTGGARASEAEGVMRVPRQPVRVRVTGRRPVRRADAADTGRAGGAA</sequence>
<organism evidence="2 3">
    <name type="scientific">Streptomyces prasinosporus</name>
    <dbReference type="NCBI Taxonomy" id="68256"/>
    <lineage>
        <taxon>Bacteria</taxon>
        <taxon>Bacillati</taxon>
        <taxon>Actinomycetota</taxon>
        <taxon>Actinomycetes</taxon>
        <taxon>Kitasatosporales</taxon>
        <taxon>Streptomycetaceae</taxon>
        <taxon>Streptomyces</taxon>
        <taxon>Streptomyces albogriseolus group</taxon>
    </lineage>
</organism>
<dbReference type="Proteomes" id="UP001501455">
    <property type="component" value="Unassembled WGS sequence"/>
</dbReference>
<evidence type="ECO:0000313" key="3">
    <source>
        <dbReference type="Proteomes" id="UP001501455"/>
    </source>
</evidence>
<comment type="caution">
    <text evidence="2">The sequence shown here is derived from an EMBL/GenBank/DDBJ whole genome shotgun (WGS) entry which is preliminary data.</text>
</comment>
<reference evidence="3" key="1">
    <citation type="journal article" date="2019" name="Int. J. Syst. Evol. Microbiol.">
        <title>The Global Catalogue of Microorganisms (GCM) 10K type strain sequencing project: providing services to taxonomists for standard genome sequencing and annotation.</title>
        <authorList>
            <consortium name="The Broad Institute Genomics Platform"/>
            <consortium name="The Broad Institute Genome Sequencing Center for Infectious Disease"/>
            <person name="Wu L."/>
            <person name="Ma J."/>
        </authorList>
    </citation>
    <scope>NUCLEOTIDE SEQUENCE [LARGE SCALE GENOMIC DNA]</scope>
    <source>
        <strain evidence="3">JCM 4816</strain>
    </source>
</reference>